<organism evidence="1">
    <name type="scientific">marine sediment metagenome</name>
    <dbReference type="NCBI Taxonomy" id="412755"/>
    <lineage>
        <taxon>unclassified sequences</taxon>
        <taxon>metagenomes</taxon>
        <taxon>ecological metagenomes</taxon>
    </lineage>
</organism>
<dbReference type="EMBL" id="LAZR01009110">
    <property type="protein sequence ID" value="KKM74630.1"/>
    <property type="molecule type" value="Genomic_DNA"/>
</dbReference>
<reference evidence="1" key="1">
    <citation type="journal article" date="2015" name="Nature">
        <title>Complex archaea that bridge the gap between prokaryotes and eukaryotes.</title>
        <authorList>
            <person name="Spang A."/>
            <person name="Saw J.H."/>
            <person name="Jorgensen S.L."/>
            <person name="Zaremba-Niedzwiedzka K."/>
            <person name="Martijn J."/>
            <person name="Lind A.E."/>
            <person name="van Eijk R."/>
            <person name="Schleper C."/>
            <person name="Guy L."/>
            <person name="Ettema T.J."/>
        </authorList>
    </citation>
    <scope>NUCLEOTIDE SEQUENCE</scope>
</reference>
<proteinExistence type="predicted"/>
<name>A0A0F9MDD4_9ZZZZ</name>
<comment type="caution">
    <text evidence="1">The sequence shown here is derived from an EMBL/GenBank/DDBJ whole genome shotgun (WGS) entry which is preliminary data.</text>
</comment>
<protein>
    <submittedName>
        <fullName evidence="1">Uncharacterized protein</fullName>
    </submittedName>
</protein>
<dbReference type="AlphaFoldDB" id="A0A0F9MDD4"/>
<gene>
    <name evidence="1" type="ORF">LCGC14_1398350</name>
</gene>
<accession>A0A0F9MDD4</accession>
<evidence type="ECO:0000313" key="1">
    <source>
        <dbReference type="EMBL" id="KKM74630.1"/>
    </source>
</evidence>
<sequence length="83" mass="9254">MSGRWIDACCGACFLEDVMDWSAECEGLNHRDVEAVFWELAEEGLIIATSVGGRRKVQTIATDIADEARLRLRALDARKRLTA</sequence>